<evidence type="ECO:0000259" key="3">
    <source>
        <dbReference type="Pfam" id="PF19305"/>
    </source>
</evidence>
<keyword evidence="5" id="KW-1185">Reference proteome</keyword>
<dbReference type="InterPro" id="IPR042188">
    <property type="entry name" value="MmgE/PrpD_sf_2"/>
</dbReference>
<dbReference type="InterPro" id="IPR005656">
    <property type="entry name" value="MmgE_PrpD"/>
</dbReference>
<feature type="domain" description="MmgE/PrpD N-terminal" evidence="2">
    <location>
        <begin position="4"/>
        <end position="242"/>
    </location>
</feature>
<dbReference type="EMBL" id="JAAXOP010000001">
    <property type="protein sequence ID" value="NKY48876.1"/>
    <property type="molecule type" value="Genomic_DNA"/>
</dbReference>
<reference evidence="4 5" key="1">
    <citation type="submission" date="2020-04" db="EMBL/GenBank/DDBJ databases">
        <title>MicrobeNet Type strains.</title>
        <authorList>
            <person name="Nicholson A.C."/>
        </authorList>
    </citation>
    <scope>NUCLEOTIDE SEQUENCE [LARGE SCALE GENOMIC DNA]</scope>
    <source>
        <strain evidence="4 5">JCM 12354</strain>
    </source>
</reference>
<dbReference type="InterPro" id="IPR045336">
    <property type="entry name" value="MmgE_PrpD_N"/>
</dbReference>
<dbReference type="Gene3D" id="1.10.4100.10">
    <property type="entry name" value="2-methylcitrate dehydratase PrpD"/>
    <property type="match status" value="1"/>
</dbReference>
<dbReference type="SUPFAM" id="SSF103378">
    <property type="entry name" value="2-methylcitrate dehydratase PrpD"/>
    <property type="match status" value="1"/>
</dbReference>
<dbReference type="Pfam" id="PF19305">
    <property type="entry name" value="MmgE_PrpD_C"/>
    <property type="match status" value="1"/>
</dbReference>
<dbReference type="InterPro" id="IPR045337">
    <property type="entry name" value="MmgE_PrpD_C"/>
</dbReference>
<evidence type="ECO:0000313" key="5">
    <source>
        <dbReference type="Proteomes" id="UP000565711"/>
    </source>
</evidence>
<dbReference type="InterPro" id="IPR042183">
    <property type="entry name" value="MmgE/PrpD_sf_1"/>
</dbReference>
<proteinExistence type="inferred from homology"/>
<dbReference type="GO" id="GO:0016829">
    <property type="term" value="F:lyase activity"/>
    <property type="evidence" value="ECO:0007669"/>
    <property type="project" value="InterPro"/>
</dbReference>
<evidence type="ECO:0000259" key="2">
    <source>
        <dbReference type="Pfam" id="PF03972"/>
    </source>
</evidence>
<organism evidence="4 5">
    <name type="scientific">Nocardia vermiculata</name>
    <dbReference type="NCBI Taxonomy" id="257274"/>
    <lineage>
        <taxon>Bacteria</taxon>
        <taxon>Bacillati</taxon>
        <taxon>Actinomycetota</taxon>
        <taxon>Actinomycetes</taxon>
        <taxon>Mycobacteriales</taxon>
        <taxon>Nocardiaceae</taxon>
        <taxon>Nocardia</taxon>
    </lineage>
</organism>
<sequence length="457" mass="46273">MISQTLAEWAHDLVADALPAEVVHATARHLLDGVGNAVAARRLGYGRAGFEVADALGGPPEARPLTGMRAQSAPAAAMATAVLVHALDFDDTHAGALVHPTAVTLPAAFAVGQQTRATGTQVLAATAIGLEAACRLGLASPHGFHSRGLHATGVVGPLAAALVTGRLTGLTTRELVDALGIAGSAGGGLLEFLDTDADTKALHPGTATLNGILAARLAAAGADGPPSVLEGRRGLYAALSAREADPAAIVAELGTRWEATNIGIKPYPSCQLMHVTLDAVAAAVPEAGIDPAHVADIEVRVHPDSLPIVCGPNAGVAAPRSTYDGKFDLPWSVAALLHDGTVDISTYTPDSIARAAVLATARRVRVVEAATDGPAASAPGRAVITLDDGRTLHGHVAGSRGTSAFPLDDAQLRAKFLANCASHDRAGELADRILALADEPDLSAILDLAATIAPVPN</sequence>
<dbReference type="RefSeq" id="WP_067869853.1">
    <property type="nucleotide sequence ID" value="NZ_JAAXOP010000001.1"/>
</dbReference>
<gene>
    <name evidence="4" type="ORF">HGA08_01460</name>
</gene>
<dbReference type="Gene3D" id="3.30.1330.120">
    <property type="entry name" value="2-methylcitrate dehydratase PrpD"/>
    <property type="match status" value="1"/>
</dbReference>
<dbReference type="PANTHER" id="PTHR16943">
    <property type="entry name" value="2-METHYLCITRATE DEHYDRATASE-RELATED"/>
    <property type="match status" value="1"/>
</dbReference>
<dbReference type="PANTHER" id="PTHR16943:SF8">
    <property type="entry name" value="2-METHYLCITRATE DEHYDRATASE"/>
    <property type="match status" value="1"/>
</dbReference>
<comment type="caution">
    <text evidence="4">The sequence shown here is derived from an EMBL/GenBank/DDBJ whole genome shotgun (WGS) entry which is preliminary data.</text>
</comment>
<accession>A0A846XPE0</accession>
<dbReference type="Pfam" id="PF03972">
    <property type="entry name" value="MmgE_PrpD_N"/>
    <property type="match status" value="1"/>
</dbReference>
<name>A0A846XPE0_9NOCA</name>
<protein>
    <submittedName>
        <fullName evidence="4">MmgE/PrpD family protein</fullName>
    </submittedName>
</protein>
<evidence type="ECO:0000313" key="4">
    <source>
        <dbReference type="EMBL" id="NKY48876.1"/>
    </source>
</evidence>
<dbReference type="Proteomes" id="UP000565711">
    <property type="component" value="Unassembled WGS sequence"/>
</dbReference>
<dbReference type="InterPro" id="IPR036148">
    <property type="entry name" value="MmgE/PrpD_sf"/>
</dbReference>
<dbReference type="AlphaFoldDB" id="A0A846XPE0"/>
<feature type="domain" description="MmgE/PrpD C-terminal" evidence="3">
    <location>
        <begin position="267"/>
        <end position="425"/>
    </location>
</feature>
<evidence type="ECO:0000256" key="1">
    <source>
        <dbReference type="ARBA" id="ARBA00006174"/>
    </source>
</evidence>
<comment type="similarity">
    <text evidence="1">Belongs to the PrpD family.</text>
</comment>